<evidence type="ECO:0000313" key="3">
    <source>
        <dbReference type="Proteomes" id="UP000006158"/>
    </source>
</evidence>
<name>I7FKF2_MYCS2</name>
<protein>
    <submittedName>
        <fullName evidence="2">Uncharacterized protein</fullName>
    </submittedName>
</protein>
<dbReference type="KEGG" id="msg:MSMEI_5349"/>
<reference evidence="2 3" key="2">
    <citation type="journal article" date="2009" name="Genome Res.">
        <title>Ortho-proteogenomics: multiple proteomes investigation through orthology and a new MS-based protocol.</title>
        <authorList>
            <person name="Gallien S."/>
            <person name="Perrodou E."/>
            <person name="Carapito C."/>
            <person name="Deshayes C."/>
            <person name="Reyrat J.M."/>
            <person name="Van Dorsselaer A."/>
            <person name="Poch O."/>
            <person name="Schaeffer C."/>
            <person name="Lecompte O."/>
        </authorList>
    </citation>
    <scope>NUCLEOTIDE SEQUENCE [LARGE SCALE GENOMIC DNA]</scope>
    <source>
        <strain evidence="3">ATCC 700084 / mc(2)155</strain>
    </source>
</reference>
<keyword evidence="1" id="KW-1133">Transmembrane helix</keyword>
<keyword evidence="1" id="KW-0472">Membrane</keyword>
<proteinExistence type="predicted"/>
<sequence length="471" mass="51087">MRPAPHERPAAHPHRKRIRIAIVVGTVLTILVAVGIWSQRGHRLSTTMPQWEPASGAFLSSPMHETPVTGWRSTSPRWGLTDPTAHLASIDIRRGTRPFVGAIDKNAYFIATTSAAPEPVWWLIAVDTLTGDSLFPAVSLGSGVRSPKCFLNGGEQVLCLREHDDSSVTASVVDSRTGAVTFEGATDLRTGMGRLEVHQVGMYAVARTQDQGVYGIGPRAETTWFVPGDGSIQVNDLTQFGLPPQEITTQGHRNPRLWSTTVFSVKDGKVLHDGSTESDRLEKTLVYPGGFAAHVDRNDDDLGVQFFDSTGNRVGDSVRDGSLPDGTPGLPIVTSDGEYSVFSVDGRRLFNIPRGALYIVDSTLYVNASGSQAFPEWQQYDLPSGKTGPVCDFAMQNFIGFNDTTMLFAPNMPNSQVLLSAYDKTTCERLWKMPSSGADERVWRVGDTLIRSSGDGTELTSLAAPGEAPPR</sequence>
<reference evidence="2 3" key="1">
    <citation type="journal article" date="2007" name="Genome Biol.">
        <title>Interrupted coding sequences in Mycobacterium smegmatis: authentic mutations or sequencing errors?</title>
        <authorList>
            <person name="Deshayes C."/>
            <person name="Perrodou E."/>
            <person name="Gallien S."/>
            <person name="Euphrasie D."/>
            <person name="Schaeffer C."/>
            <person name="Van-Dorsselaer A."/>
            <person name="Poch O."/>
            <person name="Lecompte O."/>
            <person name="Reyrat J.M."/>
        </authorList>
    </citation>
    <scope>NUCLEOTIDE SEQUENCE [LARGE SCALE GENOMIC DNA]</scope>
    <source>
        <strain evidence="3">ATCC 700084 / mc(2)155</strain>
    </source>
</reference>
<organism evidence="2 3">
    <name type="scientific">Mycolicibacterium smegmatis (strain ATCC 700084 / mc(2)155)</name>
    <name type="common">Mycobacterium smegmatis</name>
    <dbReference type="NCBI Taxonomy" id="246196"/>
    <lineage>
        <taxon>Bacteria</taxon>
        <taxon>Bacillati</taxon>
        <taxon>Actinomycetota</taxon>
        <taxon>Actinomycetes</taxon>
        <taxon>Mycobacteriales</taxon>
        <taxon>Mycobacteriaceae</taxon>
        <taxon>Mycolicibacterium</taxon>
    </lineage>
</organism>
<dbReference type="PATRIC" id="fig|246196.56.peg.5473"/>
<keyword evidence="1" id="KW-0812">Transmembrane</keyword>
<accession>I7FKF2</accession>
<evidence type="ECO:0000256" key="1">
    <source>
        <dbReference type="SAM" id="Phobius"/>
    </source>
</evidence>
<feature type="transmembrane region" description="Helical" evidence="1">
    <location>
        <begin position="20"/>
        <end position="38"/>
    </location>
</feature>
<dbReference type="EMBL" id="CP001663">
    <property type="protein sequence ID" value="AFP41790.1"/>
    <property type="molecule type" value="Genomic_DNA"/>
</dbReference>
<dbReference type="Proteomes" id="UP000006158">
    <property type="component" value="Chromosome"/>
</dbReference>
<dbReference type="AlphaFoldDB" id="I7FKF2"/>
<evidence type="ECO:0000313" key="2">
    <source>
        <dbReference type="EMBL" id="AFP41790.1"/>
    </source>
</evidence>
<gene>
    <name evidence="2" type="ordered locus">MSMEI_5349</name>
</gene>